<feature type="coiled-coil region" evidence="5">
    <location>
        <begin position="700"/>
        <end position="727"/>
    </location>
</feature>
<evidence type="ECO:0000313" key="8">
    <source>
        <dbReference type="EMBL" id="KAJ3785211.1"/>
    </source>
</evidence>
<dbReference type="EMBL" id="MU793349">
    <property type="protein sequence ID" value="KAJ3785211.1"/>
    <property type="molecule type" value="Genomic_DNA"/>
</dbReference>
<accession>A0AA38KS18</accession>
<comment type="caution">
    <text evidence="8">The sequence shown here is derived from an EMBL/GenBank/DDBJ whole genome shotgun (WGS) entry which is preliminary data.</text>
</comment>
<keyword evidence="4" id="KW-0539">Nucleus</keyword>
<dbReference type="PANTHER" id="PTHR15272">
    <property type="entry name" value="CHROMATIN ASSEMBLY FACTOR 1 SUBUNIT A CAF-1 SUBUNIT A"/>
    <property type="match status" value="1"/>
</dbReference>
<evidence type="ECO:0000256" key="6">
    <source>
        <dbReference type="SAM" id="MobiDB-lite"/>
    </source>
</evidence>
<keyword evidence="5" id="KW-0175">Coiled coil</keyword>
<evidence type="ECO:0000256" key="5">
    <source>
        <dbReference type="SAM" id="Coils"/>
    </source>
</evidence>
<evidence type="ECO:0000313" key="9">
    <source>
        <dbReference type="Proteomes" id="UP001163798"/>
    </source>
</evidence>
<dbReference type="Proteomes" id="UP001163798">
    <property type="component" value="Unassembled WGS sequence"/>
</dbReference>
<protein>
    <submittedName>
        <fullName evidence="8">Chromatin assembly factor 1 subunit A-domain-containing protein</fullName>
    </submittedName>
</protein>
<evidence type="ECO:0000256" key="3">
    <source>
        <dbReference type="ARBA" id="ARBA00023204"/>
    </source>
</evidence>
<evidence type="ECO:0000256" key="2">
    <source>
        <dbReference type="ARBA" id="ARBA00022763"/>
    </source>
</evidence>
<sequence>MSNPSSSKAPVADSEASGKAALIELRNGKVVLRQKPYSFEKHSETLQELVKFREMLQELMTNCSVALAAISDEHKPLIAKLAHESDKTLSALAKHIHSQLLPSEDDEDENDASSRALLLPTSIIEDAIQTVAQRNNYGIETDLGVKAPASTCVWRWEVKESSRHWLPKNAQEKAANRLAERLKAKSDLMTIFKALPEETQRSILHIKVHTKGQNNDKGKPAAIPPPSQSPKQASSSTSQAVNSPKASGIEHNNSEETKPKVGRSKKDTEKAEKAKKAKNAQKSLMSNFFTKPKSTLKTSFTKPSVLTITGSSTSLSDFDRTFKPFVLKKDAQMAPINAFLDGCNPTAGTRDDAIIIDEDEGSTVASTSAQVSITSVQAHVSHAYHYTERLTQILQAIPPPIAGPLKRPPASAAHGMKTFCPVAVRELMQQLSEVEVFGDTSSVRKIHNLLSDRTLLPAKVLIFSDDSRPGYLGTWTRSSKLIGARTPFAKDVLELDYGYDSGEEWEEEPVGDADDVMDDAEDDATEDQDSDVDDWLVDDDEVEESLPTRELELAGSPKRKADDAHTITTKKRKVVVPLVPFAKGPCWETSIGQTESTFRPFRIRLLNDTPFPVDPFTFVSAAVEEPKPATASDKGFAVPALPNHVAQVGTSNIGPLPTPLVSSGPKKPVATPKTTFPDEHLPILLSKINTAQAVNLTILVEAVSQELREHKVKKNAIEAKIREVGEKCKVRKFWVVKENHPSNKTAPA</sequence>
<gene>
    <name evidence="8" type="ORF">GGU10DRAFT_313356</name>
</gene>
<dbReference type="InterPro" id="IPR022043">
    <property type="entry name" value="CAF1A_DD"/>
</dbReference>
<dbReference type="GO" id="GO:0005634">
    <property type="term" value="C:nucleus"/>
    <property type="evidence" value="ECO:0007669"/>
    <property type="project" value="UniProtKB-SubCell"/>
</dbReference>
<keyword evidence="3" id="KW-0234">DNA repair</keyword>
<reference evidence="8" key="1">
    <citation type="submission" date="2022-08" db="EMBL/GenBank/DDBJ databases">
        <authorList>
            <consortium name="DOE Joint Genome Institute"/>
            <person name="Min B."/>
            <person name="Riley R."/>
            <person name="Sierra-Patev S."/>
            <person name="Naranjo-Ortiz M."/>
            <person name="Looney B."/>
            <person name="Konkel Z."/>
            <person name="Slot J.C."/>
            <person name="Sakamoto Y."/>
            <person name="Steenwyk J.L."/>
            <person name="Rokas A."/>
            <person name="Carro J."/>
            <person name="Camarero S."/>
            <person name="Ferreira P."/>
            <person name="Molpeceres G."/>
            <person name="Ruiz-Duenas F.J."/>
            <person name="Serrano A."/>
            <person name="Henrissat B."/>
            <person name="Drula E."/>
            <person name="Hughes K.W."/>
            <person name="Mata J.L."/>
            <person name="Ishikawa N.K."/>
            <person name="Vargas-Isla R."/>
            <person name="Ushijima S."/>
            <person name="Smith C.A."/>
            <person name="Ahrendt S."/>
            <person name="Andreopoulos W."/>
            <person name="He G."/>
            <person name="Labutti K."/>
            <person name="Lipzen A."/>
            <person name="Ng V."/>
            <person name="Sandor L."/>
            <person name="Barry K."/>
            <person name="Martinez A.T."/>
            <person name="Xiao Y."/>
            <person name="Gibbons J.G."/>
            <person name="Terashima K."/>
            <person name="Hibbett D.S."/>
            <person name="Grigoriev I.V."/>
        </authorList>
    </citation>
    <scope>NUCLEOTIDE SEQUENCE</scope>
    <source>
        <strain evidence="8">TFB10291</strain>
    </source>
</reference>
<keyword evidence="2" id="KW-0227">DNA damage</keyword>
<evidence type="ECO:0000259" key="7">
    <source>
        <dbReference type="Pfam" id="PF12253"/>
    </source>
</evidence>
<evidence type="ECO:0000256" key="4">
    <source>
        <dbReference type="ARBA" id="ARBA00023242"/>
    </source>
</evidence>
<feature type="compositionally biased region" description="Basic and acidic residues" evidence="6">
    <location>
        <begin position="252"/>
        <end position="274"/>
    </location>
</feature>
<dbReference type="GO" id="GO:0033186">
    <property type="term" value="C:CAF-1 complex"/>
    <property type="evidence" value="ECO:0007669"/>
    <property type="project" value="TreeGrafter"/>
</dbReference>
<dbReference type="Pfam" id="PF12253">
    <property type="entry name" value="CAF1A_dimeriz"/>
    <property type="match status" value="1"/>
</dbReference>
<feature type="region of interest" description="Disordered" evidence="6">
    <location>
        <begin position="211"/>
        <end position="286"/>
    </location>
</feature>
<organism evidence="8 9">
    <name type="scientific">Lentinula aff. detonsa</name>
    <dbReference type="NCBI Taxonomy" id="2804958"/>
    <lineage>
        <taxon>Eukaryota</taxon>
        <taxon>Fungi</taxon>
        <taxon>Dikarya</taxon>
        <taxon>Basidiomycota</taxon>
        <taxon>Agaricomycotina</taxon>
        <taxon>Agaricomycetes</taxon>
        <taxon>Agaricomycetidae</taxon>
        <taxon>Agaricales</taxon>
        <taxon>Marasmiineae</taxon>
        <taxon>Omphalotaceae</taxon>
        <taxon>Lentinula</taxon>
    </lineage>
</organism>
<dbReference type="PANTHER" id="PTHR15272:SF0">
    <property type="entry name" value="CHROMATIN ASSEMBLY FACTOR 1 SUBUNIT A"/>
    <property type="match status" value="1"/>
</dbReference>
<dbReference type="AlphaFoldDB" id="A0AA38KS18"/>
<keyword evidence="9" id="KW-1185">Reference proteome</keyword>
<feature type="compositionally biased region" description="Low complexity" evidence="6">
    <location>
        <begin position="229"/>
        <end position="240"/>
    </location>
</feature>
<comment type="subcellular location">
    <subcellularLocation>
        <location evidence="1">Nucleus</location>
    </subcellularLocation>
</comment>
<name>A0AA38KS18_9AGAR</name>
<feature type="domain" description="Chromatin assembly factor 1 subunit A dimerization" evidence="7">
    <location>
        <begin position="459"/>
        <end position="531"/>
    </location>
</feature>
<proteinExistence type="predicted"/>
<evidence type="ECO:0000256" key="1">
    <source>
        <dbReference type="ARBA" id="ARBA00004123"/>
    </source>
</evidence>
<dbReference type="GO" id="GO:0006281">
    <property type="term" value="P:DNA repair"/>
    <property type="evidence" value="ECO:0007669"/>
    <property type="project" value="UniProtKB-KW"/>
</dbReference>
<feature type="region of interest" description="Disordered" evidence="6">
    <location>
        <begin position="503"/>
        <end position="535"/>
    </location>
</feature>
<dbReference type="GO" id="GO:0006334">
    <property type="term" value="P:nucleosome assembly"/>
    <property type="evidence" value="ECO:0007669"/>
    <property type="project" value="TreeGrafter"/>
</dbReference>